<dbReference type="AlphaFoldDB" id="A0A3B4AB83"/>
<proteinExistence type="predicted"/>
<evidence type="ECO:0000259" key="1">
    <source>
        <dbReference type="Pfam" id="PF08385"/>
    </source>
</evidence>
<organism evidence="2 3">
    <name type="scientific">Periophthalmus magnuspinnatus</name>
    <dbReference type="NCBI Taxonomy" id="409849"/>
    <lineage>
        <taxon>Eukaryota</taxon>
        <taxon>Metazoa</taxon>
        <taxon>Chordata</taxon>
        <taxon>Craniata</taxon>
        <taxon>Vertebrata</taxon>
        <taxon>Euteleostomi</taxon>
        <taxon>Actinopterygii</taxon>
        <taxon>Neopterygii</taxon>
        <taxon>Teleostei</taxon>
        <taxon>Neoteleostei</taxon>
        <taxon>Acanthomorphata</taxon>
        <taxon>Gobiaria</taxon>
        <taxon>Gobiiformes</taxon>
        <taxon>Gobioidei</taxon>
        <taxon>Gobiidae</taxon>
        <taxon>Oxudercinae</taxon>
        <taxon>Periophthalmus</taxon>
    </lineage>
</organism>
<dbReference type="Pfam" id="PF08385">
    <property type="entry name" value="DHC_N1"/>
    <property type="match status" value="1"/>
</dbReference>
<dbReference type="STRING" id="409849.ENSPMGP00000014303"/>
<dbReference type="GO" id="GO:0051959">
    <property type="term" value="F:dynein light intermediate chain binding"/>
    <property type="evidence" value="ECO:0007669"/>
    <property type="project" value="InterPro"/>
</dbReference>
<dbReference type="Ensembl" id="ENSPMGT00000015261.1">
    <property type="protein sequence ID" value="ENSPMGP00000014303.1"/>
    <property type="gene ID" value="ENSPMGG00000011723.1"/>
</dbReference>
<dbReference type="Proteomes" id="UP000261520">
    <property type="component" value="Unplaced"/>
</dbReference>
<accession>A0A3B4AB83</accession>
<dbReference type="GO" id="GO:0007018">
    <property type="term" value="P:microtubule-based movement"/>
    <property type="evidence" value="ECO:0007669"/>
    <property type="project" value="InterPro"/>
</dbReference>
<sequence>MSDEESVPCFLEDVRVKFVQGVVCRLLRLQRQTWEKSAASQEFQTLLQQFFDKNSVIFIFVSKNGGLEASNELCAPLLANTNNHKMWPRLLSQDVIHHVERISSKTAVVQGQIQGKTVLPIPMSTQWLDKPLSHVRIYDRSLTHTIETHIINWTNQIHKTLMEDSADIMKTGSNPGPWAELKFWASRKSNIESIYQQLQSPVVQKMEKALETIESSYHPVIQMGIEKVFKEAEDIDLHLQPLHTQLSYLETNGFAQIKQCIPSLFHTILLIWTNCRSYQRPARIVVLLQQLCNLLIDQAGTYLSEDVLLREDTKESLQMVQRALDIFLSFKKNYETQREHLVGSRSHAPWDFPSAMVFTRFNKFFNRMQQIEDTLEIMLDFERMEKLEFGGVKGKLYNDQAAQLYAQFSNQCQIIRHTENNPLDCDSKDFESDYSTFKDGIVDFECRLASFLCSAFKDCSGLDSPFMERKLIREIFSHNFLILKQLLREELDICRVLLKQQFNQVFCQLNY</sequence>
<name>A0A3B4AB83_9GOBI</name>
<keyword evidence="3" id="KW-1185">Reference proteome</keyword>
<reference evidence="2" key="2">
    <citation type="submission" date="2025-09" db="UniProtKB">
        <authorList>
            <consortium name="Ensembl"/>
        </authorList>
    </citation>
    <scope>IDENTIFICATION</scope>
</reference>
<evidence type="ECO:0000313" key="2">
    <source>
        <dbReference type="Ensembl" id="ENSPMGP00000014303.1"/>
    </source>
</evidence>
<dbReference type="InterPro" id="IPR013594">
    <property type="entry name" value="Dynein_heavy_tail"/>
</dbReference>
<dbReference type="PANTHER" id="PTHR46532">
    <property type="entry name" value="MALE FERTILITY FACTOR KL5"/>
    <property type="match status" value="1"/>
</dbReference>
<dbReference type="InterPro" id="IPR026983">
    <property type="entry name" value="DHC"/>
</dbReference>
<reference evidence="2" key="1">
    <citation type="submission" date="2025-08" db="UniProtKB">
        <authorList>
            <consortium name="Ensembl"/>
        </authorList>
    </citation>
    <scope>IDENTIFICATION</scope>
</reference>
<evidence type="ECO:0000313" key="3">
    <source>
        <dbReference type="Proteomes" id="UP000261520"/>
    </source>
</evidence>
<feature type="domain" description="Dynein heavy chain tail" evidence="1">
    <location>
        <begin position="144"/>
        <end position="505"/>
    </location>
</feature>
<dbReference type="GO" id="GO:0005858">
    <property type="term" value="C:axonemal dynein complex"/>
    <property type="evidence" value="ECO:0007669"/>
    <property type="project" value="TreeGrafter"/>
</dbReference>
<protein>
    <recommendedName>
        <fullName evidence="1">Dynein heavy chain tail domain-containing protein</fullName>
    </recommendedName>
</protein>
<dbReference type="PANTHER" id="PTHR46532:SF11">
    <property type="entry name" value="DYNEIN AXONEMAL HEAVY CHAIN 12"/>
    <property type="match status" value="1"/>
</dbReference>
<dbReference type="GO" id="GO:0045505">
    <property type="term" value="F:dynein intermediate chain binding"/>
    <property type="evidence" value="ECO:0007669"/>
    <property type="project" value="InterPro"/>
</dbReference>